<evidence type="ECO:0008006" key="3">
    <source>
        <dbReference type="Google" id="ProtNLM"/>
    </source>
</evidence>
<dbReference type="Proteomes" id="UP001597263">
    <property type="component" value="Unassembled WGS sequence"/>
</dbReference>
<comment type="caution">
    <text evidence="1">The sequence shown here is derived from an EMBL/GenBank/DDBJ whole genome shotgun (WGS) entry which is preliminary data.</text>
</comment>
<keyword evidence="2" id="KW-1185">Reference proteome</keyword>
<gene>
    <name evidence="1" type="ORF">ACFQ35_09750</name>
</gene>
<evidence type="ECO:0000313" key="2">
    <source>
        <dbReference type="Proteomes" id="UP001597263"/>
    </source>
</evidence>
<dbReference type="EMBL" id="JBHTMA010000034">
    <property type="protein sequence ID" value="MFD1227420.1"/>
    <property type="molecule type" value="Genomic_DNA"/>
</dbReference>
<organism evidence="1 2">
    <name type="scientific">Pseudochrobactrum kiredjianiae</name>
    <dbReference type="NCBI Taxonomy" id="386305"/>
    <lineage>
        <taxon>Bacteria</taxon>
        <taxon>Pseudomonadati</taxon>
        <taxon>Pseudomonadota</taxon>
        <taxon>Alphaproteobacteria</taxon>
        <taxon>Hyphomicrobiales</taxon>
        <taxon>Brucellaceae</taxon>
        <taxon>Pseudochrobactrum</taxon>
    </lineage>
</organism>
<sequence length="306" mass="34615">MIYEKLHQDIKAIKCSSNIDDAIYNHVISQIDFFEKNKFLSKLISEYKKYLISIKISAILKSSSSSFTKSNLQIFTSDKQLATPNRTSAIIDTAIHLGFLISKPSINDRRHNILSATEKFYKIKDEQIDRNKKILNLMFSNIKFDSTTKSASISENYLDIYFRTSLLYRPKSALYVFLKREAGYPILLKILQATRHCSHHNKVISLPFSHLSRSFGVSRAHVQKMLQAADDAKLIRLQTTGGKEIEVLPRLEKLSKNMIILSLAIIKGAIDQAQTQSLSNDIETETAMMPSLLAVPSSDSASIPVR</sequence>
<name>A0ABW3V3J3_9HYPH</name>
<proteinExistence type="predicted"/>
<protein>
    <recommendedName>
        <fullName evidence="3">MarR family transcriptional regulator</fullName>
    </recommendedName>
</protein>
<accession>A0ABW3V3J3</accession>
<reference evidence="2" key="1">
    <citation type="journal article" date="2019" name="Int. J. Syst. Evol. Microbiol.">
        <title>The Global Catalogue of Microorganisms (GCM) 10K type strain sequencing project: providing services to taxonomists for standard genome sequencing and annotation.</title>
        <authorList>
            <consortium name="The Broad Institute Genomics Platform"/>
            <consortium name="The Broad Institute Genome Sequencing Center for Infectious Disease"/>
            <person name="Wu L."/>
            <person name="Ma J."/>
        </authorList>
    </citation>
    <scope>NUCLEOTIDE SEQUENCE [LARGE SCALE GENOMIC DNA]</scope>
    <source>
        <strain evidence="2">CCUG 49584</strain>
    </source>
</reference>
<dbReference type="RefSeq" id="WP_289387983.1">
    <property type="nucleotide sequence ID" value="NZ_JAUCBM010000008.1"/>
</dbReference>
<evidence type="ECO:0000313" key="1">
    <source>
        <dbReference type="EMBL" id="MFD1227420.1"/>
    </source>
</evidence>